<dbReference type="EMBL" id="CAUYUJ010014470">
    <property type="protein sequence ID" value="CAK0841612.1"/>
    <property type="molecule type" value="Genomic_DNA"/>
</dbReference>
<name>A0ABN9T902_9DINO</name>
<dbReference type="Proteomes" id="UP001189429">
    <property type="component" value="Unassembled WGS sequence"/>
</dbReference>
<proteinExistence type="predicted"/>
<comment type="caution">
    <text evidence="2">The sequence shown here is derived from an EMBL/GenBank/DDBJ whole genome shotgun (WGS) entry which is preliminary data.</text>
</comment>
<protein>
    <recommendedName>
        <fullName evidence="4">Altered inheritance of mitochondria protein 24, mitochondrial</fullName>
    </recommendedName>
</protein>
<accession>A0ABN9T902</accession>
<gene>
    <name evidence="2" type="ORF">PCOR1329_LOCUS36775</name>
</gene>
<reference evidence="2" key="1">
    <citation type="submission" date="2023-10" db="EMBL/GenBank/DDBJ databases">
        <authorList>
            <person name="Chen Y."/>
            <person name="Shah S."/>
            <person name="Dougan E. K."/>
            <person name="Thang M."/>
            <person name="Chan C."/>
        </authorList>
    </citation>
    <scope>NUCLEOTIDE SEQUENCE [LARGE SCALE GENOMIC DNA]</scope>
</reference>
<organism evidence="2 3">
    <name type="scientific">Prorocentrum cordatum</name>
    <dbReference type="NCBI Taxonomy" id="2364126"/>
    <lineage>
        <taxon>Eukaryota</taxon>
        <taxon>Sar</taxon>
        <taxon>Alveolata</taxon>
        <taxon>Dinophyceae</taxon>
        <taxon>Prorocentrales</taxon>
        <taxon>Prorocentraceae</taxon>
        <taxon>Prorocentrum</taxon>
    </lineage>
</organism>
<feature type="non-terminal residue" evidence="2">
    <location>
        <position position="1"/>
    </location>
</feature>
<feature type="region of interest" description="Disordered" evidence="1">
    <location>
        <begin position="1"/>
        <end position="99"/>
    </location>
</feature>
<evidence type="ECO:0000313" key="3">
    <source>
        <dbReference type="Proteomes" id="UP001189429"/>
    </source>
</evidence>
<evidence type="ECO:0000313" key="2">
    <source>
        <dbReference type="EMBL" id="CAK0841612.1"/>
    </source>
</evidence>
<feature type="compositionally biased region" description="Basic residues" evidence="1">
    <location>
        <begin position="60"/>
        <end position="73"/>
    </location>
</feature>
<sequence>PFSSGHLARRRRPQARPPPRSPPSALRPGHVGGPAGRRGVPRPADLRRPGRGDRREERRARGRTARGRRRLPRHSAPPEPHGDHVLGGPGGEDGGAPEAQPRVALREGQDQHDGPRGARGAAVPGAALVHLWAVPRGRPHGPADFPDPPCILPCPPRPDCDEEGDAAAGMGESAPHSYWKQHATWLDNWPSLDRSRAAAGAFVAGWSDRGRASNLQAFVNVCDQPVAVRSQPVDGSDAKTEVRVQPGEMVVVAKVVERQGTRYLRLASGSGWLFETQGRAPVMARMARVAVGSWWFRVACGEALEVHAAPTFAASPSGWVMSPTEIFLVDVKARVRGCMFFHLADGRGWIPELRQPAHPRGSACSPTWPDVDVPTLLVKEAEADLEGRSAGWFNYSSIVPSTSDAVEVGEWRYVVGELPVLAIGARQFGELLEPGESVKVDKRAFAGGDAPPGGGAWTAASRVWLRLRDGRGWVPETAPGGRALLRPRGAPASYPGFCAGGRPSARRAEPEDAWTAGLV</sequence>
<evidence type="ECO:0000256" key="1">
    <source>
        <dbReference type="SAM" id="MobiDB-lite"/>
    </source>
</evidence>
<evidence type="ECO:0008006" key="4">
    <source>
        <dbReference type="Google" id="ProtNLM"/>
    </source>
</evidence>
<keyword evidence="3" id="KW-1185">Reference proteome</keyword>
<feature type="compositionally biased region" description="Basic and acidic residues" evidence="1">
    <location>
        <begin position="44"/>
        <end position="59"/>
    </location>
</feature>
<feature type="compositionally biased region" description="Gly residues" evidence="1">
    <location>
        <begin position="85"/>
        <end position="94"/>
    </location>
</feature>